<organism evidence="1 2">
    <name type="scientific">Agrobacterium pusense</name>
    <dbReference type="NCBI Taxonomy" id="648995"/>
    <lineage>
        <taxon>Bacteria</taxon>
        <taxon>Pseudomonadati</taxon>
        <taxon>Pseudomonadota</taxon>
        <taxon>Alphaproteobacteria</taxon>
        <taxon>Hyphomicrobiales</taxon>
        <taxon>Rhizobiaceae</taxon>
        <taxon>Rhizobium/Agrobacterium group</taxon>
        <taxon>Agrobacterium</taxon>
    </lineage>
</organism>
<accession>A0A6H0ZR25</accession>
<dbReference type="AlphaFoldDB" id="A0A6H0ZR25"/>
<dbReference type="Proteomes" id="UP000500870">
    <property type="component" value="Chromosome 1"/>
</dbReference>
<proteinExistence type="predicted"/>
<evidence type="ECO:0000313" key="2">
    <source>
        <dbReference type="Proteomes" id="UP000500870"/>
    </source>
</evidence>
<reference evidence="1 2" key="1">
    <citation type="submission" date="2020-04" db="EMBL/GenBank/DDBJ databases">
        <title>FDA dAtabase for Regulatory Grade micrObial Sequences (FDA-ARGOS): Supporting development and validation of Infectious Disease Dx tests.</title>
        <authorList>
            <person name="Sciortino C."/>
            <person name="Tallon L."/>
            <person name="Sadzewicz L."/>
            <person name="Vavikolanu K."/>
            <person name="Mehta A."/>
            <person name="Aluvathingal J."/>
            <person name="Nadendla S."/>
            <person name="Nandy P."/>
            <person name="Geyer C."/>
            <person name="Yan Y."/>
            <person name="Sichtig H."/>
        </authorList>
    </citation>
    <scope>NUCLEOTIDE SEQUENCE [LARGE SCALE GENOMIC DNA]</scope>
    <source>
        <strain evidence="1 2">FDAARGOS_633</strain>
    </source>
</reference>
<protein>
    <submittedName>
        <fullName evidence="1">Uncharacterized protein</fullName>
    </submittedName>
</protein>
<dbReference type="RefSeq" id="WP_037090907.1">
    <property type="nucleotide sequence ID" value="NZ_CP050898.1"/>
</dbReference>
<dbReference type="EMBL" id="CP050898">
    <property type="protein sequence ID" value="QIX22321.1"/>
    <property type="molecule type" value="Genomic_DNA"/>
</dbReference>
<sequence>MTTSIARYLKDFGDAQPAGLAFVDPLADTDGVSPFADAASGFDEFESVDVESERQAAYARGHEDATREITEKMQAERDELLAAHSAELEALRSAYLEEIAVFLSRGLREGIDAIAATLSEQTAAILAPVLTEELSLKAVSALADVVRASMPDGDAVTLVVKGPKDLFEQLKTQPGFEEETMKFTETADIDLSVELGESVFVTRMSAWASSLRKVMK</sequence>
<name>A0A6H0ZR25_9HYPH</name>
<evidence type="ECO:0000313" key="1">
    <source>
        <dbReference type="EMBL" id="QIX22321.1"/>
    </source>
</evidence>
<gene>
    <name evidence="1" type="ORF">FOB41_14780</name>
</gene>